<sequence length="326" mass="38144">MNRNGQCMVSDIQESDDFIFELDSTEQTYLKQEFLASTLKYDIDNFEEFYWQCFYQSFNLPVRLQKKLFDFRALENENYLLIKGLPIPDNLGLTPLSYEQTNSSEVAGVRTLISTILSRIGYIYSFVNKKNFNFIDDVFPMEKYKNMQLGTNKAFLEWHVEDGFHDAKADWVALYCLRGDKNAKTYLFQTKNIHLDAETIAELQKPNFEIDVDPTFMSNTSGRRCVAILSQHQEPEMIFDPAYMRCLTPNAAVALEKLNQCINENRETFTLSPGEMLLFDNRKVAHARSEYEPRYDGYDRWLLRALILESKFKARDCFYTGTLRAK</sequence>
<comment type="similarity">
    <text evidence="1">Belongs to the clavaminate synthase family.</text>
</comment>
<feature type="domain" description="TauD/TfdA-like" evidence="6">
    <location>
        <begin position="241"/>
        <end position="305"/>
    </location>
</feature>
<dbReference type="GeneID" id="45655303"/>
<dbReference type="InterPro" id="IPR003819">
    <property type="entry name" value="TauD/TfdA-like"/>
</dbReference>
<gene>
    <name evidence="7" type="ORF">SAMN02982990_00752</name>
</gene>
<dbReference type="InterPro" id="IPR042098">
    <property type="entry name" value="TauD-like_sf"/>
</dbReference>
<evidence type="ECO:0000313" key="7">
    <source>
        <dbReference type="EMBL" id="SCZ55492.1"/>
    </source>
</evidence>
<keyword evidence="4 5" id="KW-0408">Iron</keyword>
<evidence type="ECO:0000256" key="4">
    <source>
        <dbReference type="ARBA" id="ARBA00023004"/>
    </source>
</evidence>
<feature type="binding site" evidence="5">
    <location>
        <position position="161"/>
    </location>
    <ligand>
        <name>Fe cation</name>
        <dbReference type="ChEBI" id="CHEBI:24875"/>
    </ligand>
</feature>
<evidence type="ECO:0000259" key="6">
    <source>
        <dbReference type="Pfam" id="PF02668"/>
    </source>
</evidence>
<dbReference type="EMBL" id="FMWJ01000002">
    <property type="protein sequence ID" value="SCZ55492.1"/>
    <property type="molecule type" value="Genomic_DNA"/>
</dbReference>
<dbReference type="InterPro" id="IPR014503">
    <property type="entry name" value="Clavaminate_syn-like"/>
</dbReference>
<dbReference type="GO" id="GO:0016706">
    <property type="term" value="F:2-oxoglutarate-dependent dioxygenase activity"/>
    <property type="evidence" value="ECO:0007669"/>
    <property type="project" value="UniProtKB-ARBA"/>
</dbReference>
<evidence type="ECO:0000256" key="1">
    <source>
        <dbReference type="ARBA" id="ARBA00008425"/>
    </source>
</evidence>
<dbReference type="SUPFAM" id="SSF51197">
    <property type="entry name" value="Clavaminate synthase-like"/>
    <property type="match status" value="1"/>
</dbReference>
<feature type="binding site" evidence="5">
    <location>
        <position position="159"/>
    </location>
    <ligand>
        <name>Fe cation</name>
        <dbReference type="ChEBI" id="CHEBI:24875"/>
    </ligand>
</feature>
<keyword evidence="2 5" id="KW-0479">Metal-binding</keyword>
<evidence type="ECO:0000256" key="2">
    <source>
        <dbReference type="ARBA" id="ARBA00022723"/>
    </source>
</evidence>
<keyword evidence="3" id="KW-0560">Oxidoreductase</keyword>
<dbReference type="Gene3D" id="3.60.130.10">
    <property type="entry name" value="Clavaminate synthase-like"/>
    <property type="match status" value="1"/>
</dbReference>
<protein>
    <submittedName>
        <fullName evidence="7">Taurine catabolism dioxygenase TauD, TfdA family</fullName>
    </submittedName>
</protein>
<dbReference type="GO" id="GO:0005506">
    <property type="term" value="F:iron ion binding"/>
    <property type="evidence" value="ECO:0007669"/>
    <property type="project" value="InterPro"/>
</dbReference>
<organism evidence="7 8">
    <name type="scientific">Photorhabdus luminescens</name>
    <name type="common">Xenorhabdus luminescens</name>
    <dbReference type="NCBI Taxonomy" id="29488"/>
    <lineage>
        <taxon>Bacteria</taxon>
        <taxon>Pseudomonadati</taxon>
        <taxon>Pseudomonadota</taxon>
        <taxon>Gammaproteobacteria</taxon>
        <taxon>Enterobacterales</taxon>
        <taxon>Morganellaceae</taxon>
        <taxon>Photorhabdus</taxon>
    </lineage>
</organism>
<evidence type="ECO:0000256" key="5">
    <source>
        <dbReference type="PIRSR" id="PIRSR019543-2"/>
    </source>
</evidence>
<dbReference type="AlphaFoldDB" id="A0A1G5Q1F4"/>
<feature type="binding site" evidence="5">
    <location>
        <position position="286"/>
    </location>
    <ligand>
        <name>Fe cation</name>
        <dbReference type="ChEBI" id="CHEBI:24875"/>
    </ligand>
</feature>
<keyword evidence="8" id="KW-1185">Reference proteome</keyword>
<accession>A0A1G5Q1F4</accession>
<dbReference type="RefSeq" id="WP_244161526.1">
    <property type="nucleotide sequence ID" value="NZ_CAWQXX010000034.1"/>
</dbReference>
<keyword evidence="7" id="KW-0223">Dioxygenase</keyword>
<dbReference type="PIRSF" id="PIRSF019543">
    <property type="entry name" value="Clavaminate_syn"/>
    <property type="match status" value="1"/>
</dbReference>
<name>A0A1G5Q1F4_PHOLU</name>
<reference evidence="8" key="1">
    <citation type="submission" date="2016-10" db="EMBL/GenBank/DDBJ databases">
        <authorList>
            <person name="Varghese N."/>
            <person name="Submissions S."/>
        </authorList>
    </citation>
    <scope>NUCLEOTIDE SEQUENCE [LARGE SCALE GENOMIC DNA]</scope>
    <source>
        <strain evidence="8">ATCC 29999</strain>
    </source>
</reference>
<proteinExistence type="inferred from homology"/>
<evidence type="ECO:0000313" key="8">
    <source>
        <dbReference type="Proteomes" id="UP000183223"/>
    </source>
</evidence>
<evidence type="ECO:0000256" key="3">
    <source>
        <dbReference type="ARBA" id="ARBA00023002"/>
    </source>
</evidence>
<dbReference type="Pfam" id="PF02668">
    <property type="entry name" value="TauD"/>
    <property type="match status" value="1"/>
</dbReference>
<dbReference type="Proteomes" id="UP000183223">
    <property type="component" value="Unassembled WGS sequence"/>
</dbReference>